<accession>A0AAN7WWA0</accession>
<dbReference type="EMBL" id="JAUZQC010000020">
    <property type="protein sequence ID" value="KAK5853231.1"/>
    <property type="molecule type" value="Genomic_DNA"/>
</dbReference>
<organism evidence="2 3">
    <name type="scientific">Eleginops maclovinus</name>
    <name type="common">Patagonian blennie</name>
    <name type="synonym">Eleginus maclovinus</name>
    <dbReference type="NCBI Taxonomy" id="56733"/>
    <lineage>
        <taxon>Eukaryota</taxon>
        <taxon>Metazoa</taxon>
        <taxon>Chordata</taxon>
        <taxon>Craniata</taxon>
        <taxon>Vertebrata</taxon>
        <taxon>Euteleostomi</taxon>
        <taxon>Actinopterygii</taxon>
        <taxon>Neopterygii</taxon>
        <taxon>Teleostei</taxon>
        <taxon>Neoteleostei</taxon>
        <taxon>Acanthomorphata</taxon>
        <taxon>Eupercaria</taxon>
        <taxon>Perciformes</taxon>
        <taxon>Notothenioidei</taxon>
        <taxon>Eleginopidae</taxon>
        <taxon>Eleginops</taxon>
    </lineage>
</organism>
<feature type="compositionally biased region" description="Polar residues" evidence="1">
    <location>
        <begin position="87"/>
        <end position="103"/>
    </location>
</feature>
<proteinExistence type="predicted"/>
<gene>
    <name evidence="2" type="ORF">PBY51_007037</name>
</gene>
<dbReference type="Proteomes" id="UP001346869">
    <property type="component" value="Unassembled WGS sequence"/>
</dbReference>
<protein>
    <submittedName>
        <fullName evidence="2">Uncharacterized protein</fullName>
    </submittedName>
</protein>
<comment type="caution">
    <text evidence="2">The sequence shown here is derived from an EMBL/GenBank/DDBJ whole genome shotgun (WGS) entry which is preliminary data.</text>
</comment>
<evidence type="ECO:0000256" key="1">
    <source>
        <dbReference type="SAM" id="MobiDB-lite"/>
    </source>
</evidence>
<reference evidence="2 3" key="1">
    <citation type="journal article" date="2023" name="Genes (Basel)">
        <title>Chromosome-Level Genome Assembly and Circadian Gene Repertoire of the Patagonia Blennie Eleginops maclovinus-The Closest Ancestral Proxy of Antarctic Cryonotothenioids.</title>
        <authorList>
            <person name="Cheng C.C."/>
            <person name="Rivera-Colon A.G."/>
            <person name="Minhas B.F."/>
            <person name="Wilson L."/>
            <person name="Rayamajhi N."/>
            <person name="Vargas-Chacoff L."/>
            <person name="Catchen J.M."/>
        </authorList>
    </citation>
    <scope>NUCLEOTIDE SEQUENCE [LARGE SCALE GENOMIC DNA]</scope>
    <source>
        <strain evidence="2">JMC-PN-2008</strain>
    </source>
</reference>
<feature type="region of interest" description="Disordered" evidence="1">
    <location>
        <begin position="82"/>
        <end position="105"/>
    </location>
</feature>
<feature type="region of interest" description="Disordered" evidence="1">
    <location>
        <begin position="1"/>
        <end position="30"/>
    </location>
</feature>
<evidence type="ECO:0000313" key="2">
    <source>
        <dbReference type="EMBL" id="KAK5853231.1"/>
    </source>
</evidence>
<evidence type="ECO:0000313" key="3">
    <source>
        <dbReference type="Proteomes" id="UP001346869"/>
    </source>
</evidence>
<keyword evidence="3" id="KW-1185">Reference proteome</keyword>
<sequence>MWLTGISCPDFQSGGPSSAGWSRTPFPMRPGRMGKGCRALTITHHTPEARTETAKDLGPDHILSSIKFSKCELQPHLSRIPILRGGSTETPPAKSPTSINPVSSEDMGTATMKVWKLLRPGLHRHLSLSGVSGNDGDTQLASKALMKKSPDVSLGYKGNTIIETAHDKEEIVQEVEDAPVLPLPETVNLCETVTLCGEA</sequence>
<name>A0AAN7WWA0_ELEMC</name>
<dbReference type="AlphaFoldDB" id="A0AAN7WWA0"/>
<reference evidence="2 3" key="2">
    <citation type="journal article" date="2023" name="Mol. Biol. Evol.">
        <title>Genomics of Secondarily Temperate Adaptation in the Only Non-Antarctic Icefish.</title>
        <authorList>
            <person name="Rivera-Colon A.G."/>
            <person name="Rayamajhi N."/>
            <person name="Minhas B.F."/>
            <person name="Madrigal G."/>
            <person name="Bilyk K.T."/>
            <person name="Yoon V."/>
            <person name="Hune M."/>
            <person name="Gregory S."/>
            <person name="Cheng C.H.C."/>
            <person name="Catchen J.M."/>
        </authorList>
    </citation>
    <scope>NUCLEOTIDE SEQUENCE [LARGE SCALE GENOMIC DNA]</scope>
    <source>
        <strain evidence="2">JMC-PN-2008</strain>
    </source>
</reference>